<proteinExistence type="predicted"/>
<dbReference type="EMBL" id="CAJNOG010000303">
    <property type="protein sequence ID" value="CAF1159661.1"/>
    <property type="molecule type" value="Genomic_DNA"/>
</dbReference>
<feature type="transmembrane region" description="Helical" evidence="1">
    <location>
        <begin position="29"/>
        <end position="55"/>
    </location>
</feature>
<evidence type="ECO:0000313" key="3">
    <source>
        <dbReference type="Proteomes" id="UP000663845"/>
    </source>
</evidence>
<protein>
    <submittedName>
        <fullName evidence="2">Uncharacterized protein</fullName>
    </submittedName>
</protein>
<organism evidence="2 3">
    <name type="scientific">Adineta steineri</name>
    <dbReference type="NCBI Taxonomy" id="433720"/>
    <lineage>
        <taxon>Eukaryota</taxon>
        <taxon>Metazoa</taxon>
        <taxon>Spiralia</taxon>
        <taxon>Gnathifera</taxon>
        <taxon>Rotifera</taxon>
        <taxon>Eurotatoria</taxon>
        <taxon>Bdelloidea</taxon>
        <taxon>Adinetida</taxon>
        <taxon>Adinetidae</taxon>
        <taxon>Adineta</taxon>
    </lineage>
</organism>
<evidence type="ECO:0000256" key="1">
    <source>
        <dbReference type="SAM" id="Phobius"/>
    </source>
</evidence>
<dbReference type="Proteomes" id="UP000663845">
    <property type="component" value="Unassembled WGS sequence"/>
</dbReference>
<reference evidence="2" key="1">
    <citation type="submission" date="2021-02" db="EMBL/GenBank/DDBJ databases">
        <authorList>
            <person name="Nowell W R."/>
        </authorList>
    </citation>
    <scope>NUCLEOTIDE SEQUENCE</scope>
</reference>
<comment type="caution">
    <text evidence="2">The sequence shown here is derived from an EMBL/GenBank/DDBJ whole genome shotgun (WGS) entry which is preliminary data.</text>
</comment>
<dbReference type="AlphaFoldDB" id="A0A814THD6"/>
<accession>A0A814THD6</accession>
<keyword evidence="1" id="KW-0812">Transmembrane</keyword>
<keyword evidence="1" id="KW-1133">Transmembrane helix</keyword>
<evidence type="ECO:0000313" key="2">
    <source>
        <dbReference type="EMBL" id="CAF1159661.1"/>
    </source>
</evidence>
<sequence length="93" mass="10755">MDPDYNPMSCPPMLVNQHERFKQYRQRKIILIILISITVLSMLLIVIIPCVYIFVIKPRAINPFQSSTSFTTASSTIINYKEPVSNQRKHACQ</sequence>
<keyword evidence="1" id="KW-0472">Membrane</keyword>
<gene>
    <name evidence="2" type="ORF">JYZ213_LOCUS24576</name>
</gene>
<name>A0A814THD6_9BILA</name>